<sequence>MIHRIDTGSRLSQALIHNNIMYTAGQIGASGKSVSEQTTAILASIDRLLAEAGSNKTKILQATIWLADIKDFEEMNAVWDKWVDPDNAPARATGEVRLSDPSLKVEIIVTAAV</sequence>
<accession>A0A418ST84</accession>
<reference evidence="2" key="1">
    <citation type="submission" date="2018-09" db="EMBL/GenBank/DDBJ databases">
        <title>Acidovorax cavernicola nov. sp. isolated from Gruta de las Maravillas (Aracena, Spain).</title>
        <authorList>
            <person name="Jurado V."/>
            <person name="Gutierrez-Patricio S."/>
            <person name="Gonzalez-Pimentel J.L."/>
            <person name="Miller A.Z."/>
            <person name="Laiz L."/>
            <person name="Saiz-Jimenez C."/>
        </authorList>
    </citation>
    <scope>NUCLEOTIDE SEQUENCE [LARGE SCALE GENOMIC DNA]</scope>
    <source>
        <strain evidence="2">1011MAR3C25</strain>
    </source>
</reference>
<comment type="caution">
    <text evidence="1">The sequence shown here is derived from an EMBL/GenBank/DDBJ whole genome shotgun (WGS) entry which is preliminary data.</text>
</comment>
<dbReference type="SUPFAM" id="SSF55298">
    <property type="entry name" value="YjgF-like"/>
    <property type="match status" value="1"/>
</dbReference>
<dbReference type="InterPro" id="IPR035709">
    <property type="entry name" value="YoaB-like"/>
</dbReference>
<proteinExistence type="predicted"/>
<dbReference type="Pfam" id="PF01042">
    <property type="entry name" value="Ribonuc_L-PSP"/>
    <property type="match status" value="1"/>
</dbReference>
<name>A0A418ST84_9RHOB</name>
<organism evidence="1 2">
    <name type="scientific">Paracoccus onubensis</name>
    <dbReference type="NCBI Taxonomy" id="1675788"/>
    <lineage>
        <taxon>Bacteria</taxon>
        <taxon>Pseudomonadati</taxon>
        <taxon>Pseudomonadota</taxon>
        <taxon>Alphaproteobacteria</taxon>
        <taxon>Rhodobacterales</taxon>
        <taxon>Paracoccaceae</taxon>
        <taxon>Paracoccus</taxon>
    </lineage>
</organism>
<dbReference type="PANTHER" id="PTHR47328">
    <property type="match status" value="1"/>
</dbReference>
<dbReference type="OrthoDB" id="9803101at2"/>
<dbReference type="Gene3D" id="3.30.1330.40">
    <property type="entry name" value="RutC-like"/>
    <property type="match status" value="1"/>
</dbReference>
<dbReference type="CDD" id="cd06150">
    <property type="entry name" value="YjgF_YER057c_UK114_like_2"/>
    <property type="match status" value="1"/>
</dbReference>
<dbReference type="AlphaFoldDB" id="A0A418ST84"/>
<protein>
    <submittedName>
        <fullName evidence="1">RidA family protein</fullName>
    </submittedName>
</protein>
<dbReference type="RefSeq" id="WP_119750062.1">
    <property type="nucleotide sequence ID" value="NZ_QZCG01000009.1"/>
</dbReference>
<dbReference type="PANTHER" id="PTHR47328:SF1">
    <property type="entry name" value="RUTC FAMILY PROTEIN YOAB"/>
    <property type="match status" value="1"/>
</dbReference>
<dbReference type="Proteomes" id="UP000284202">
    <property type="component" value="Unassembled WGS sequence"/>
</dbReference>
<evidence type="ECO:0000313" key="1">
    <source>
        <dbReference type="EMBL" id="RJE84183.1"/>
    </source>
</evidence>
<dbReference type="EMBL" id="QZCG01000009">
    <property type="protein sequence ID" value="RJE84183.1"/>
    <property type="molecule type" value="Genomic_DNA"/>
</dbReference>
<evidence type="ECO:0000313" key="2">
    <source>
        <dbReference type="Proteomes" id="UP000284202"/>
    </source>
</evidence>
<dbReference type="InterPro" id="IPR035959">
    <property type="entry name" value="RutC-like_sf"/>
</dbReference>
<keyword evidence="2" id="KW-1185">Reference proteome</keyword>
<dbReference type="InterPro" id="IPR006175">
    <property type="entry name" value="YjgF/YER057c/UK114"/>
</dbReference>
<gene>
    <name evidence="1" type="ORF">D3P04_14380</name>
</gene>